<dbReference type="PANTHER" id="PTHR10980">
    <property type="entry name" value="RHO GDP-DISSOCIATION INHIBITOR"/>
    <property type="match status" value="1"/>
</dbReference>
<dbReference type="InterPro" id="IPR014756">
    <property type="entry name" value="Ig_E-set"/>
</dbReference>
<dbReference type="PANTHER" id="PTHR10980:SF3">
    <property type="entry name" value="LD16419P"/>
    <property type="match status" value="1"/>
</dbReference>
<dbReference type="SUPFAM" id="SSF81296">
    <property type="entry name" value="E set domains"/>
    <property type="match status" value="1"/>
</dbReference>
<evidence type="ECO:0000256" key="1">
    <source>
        <dbReference type="ARBA" id="ARBA00004496"/>
    </source>
</evidence>
<proteinExistence type="inferred from homology"/>
<protein>
    <submittedName>
        <fullName evidence="5">Rho GDP-dissociation inhibitor</fullName>
    </submittedName>
</protein>
<dbReference type="GO" id="GO:0016020">
    <property type="term" value="C:membrane"/>
    <property type="evidence" value="ECO:0007669"/>
    <property type="project" value="TreeGrafter"/>
</dbReference>
<comment type="similarity">
    <text evidence="2">Belongs to the Rho GDI family.</text>
</comment>
<evidence type="ECO:0000313" key="6">
    <source>
        <dbReference type="Proteomes" id="UP000290809"/>
    </source>
</evidence>
<name>A0A430QGI7_SCHBO</name>
<evidence type="ECO:0000256" key="2">
    <source>
        <dbReference type="ARBA" id="ARBA00009758"/>
    </source>
</evidence>
<evidence type="ECO:0000313" key="5">
    <source>
        <dbReference type="EMBL" id="RTG86805.1"/>
    </source>
</evidence>
<keyword evidence="6" id="KW-1185">Reference proteome</keyword>
<dbReference type="GO" id="GO:0007266">
    <property type="term" value="P:Rho protein signal transduction"/>
    <property type="evidence" value="ECO:0007669"/>
    <property type="project" value="InterPro"/>
</dbReference>
<dbReference type="EMBL" id="QMKO01001757">
    <property type="protein sequence ID" value="RTG86805.1"/>
    <property type="molecule type" value="Genomic_DNA"/>
</dbReference>
<dbReference type="GO" id="GO:0005096">
    <property type="term" value="F:GTPase activator activity"/>
    <property type="evidence" value="ECO:0007669"/>
    <property type="project" value="UniProtKB-KW"/>
</dbReference>
<dbReference type="Pfam" id="PF02115">
    <property type="entry name" value="Rho_GDI"/>
    <property type="match status" value="1"/>
</dbReference>
<dbReference type="InterPro" id="IPR024792">
    <property type="entry name" value="RhoGDI_dom_sf"/>
</dbReference>
<keyword evidence="3" id="KW-0343">GTPase activation</keyword>
<dbReference type="Gene3D" id="2.70.50.30">
    <property type="entry name" value="Coagulation Factor XIII, subunit A, domain 1"/>
    <property type="match status" value="1"/>
</dbReference>
<gene>
    <name evidence="5" type="ORF">DC041_0002597</name>
</gene>
<dbReference type="InterPro" id="IPR000406">
    <property type="entry name" value="Rho_GDI"/>
</dbReference>
<dbReference type="GO" id="GO:0005829">
    <property type="term" value="C:cytosol"/>
    <property type="evidence" value="ECO:0007669"/>
    <property type="project" value="TreeGrafter"/>
</dbReference>
<dbReference type="GO" id="GO:0005094">
    <property type="term" value="F:Rho GDP-dissociation inhibitor activity"/>
    <property type="evidence" value="ECO:0007669"/>
    <property type="project" value="InterPro"/>
</dbReference>
<evidence type="ECO:0000256" key="4">
    <source>
        <dbReference type="ARBA" id="ARBA00022490"/>
    </source>
</evidence>
<evidence type="ECO:0000256" key="3">
    <source>
        <dbReference type="ARBA" id="ARBA00022468"/>
    </source>
</evidence>
<sequence>MAEQSVEEGDLESDIKTEYKPPEKRTLEEIMNLDKEDESLRKYKEALLGPSVGTFKIPFPEKPANVVFEKFCILVDGQPNIEFNLLGDISNFKSKPVSIVEGCSYRIQVVYYVQRDIVCGLRFKQWLRKGPILVDEISVMLGNFRPQGHPHIWTSDPEEAPKGVLSRGLYKIVSQFIDDDKAEYITWKWCINIVKKSADS</sequence>
<dbReference type="STRING" id="6184.A0A430QGI7"/>
<accession>A0A430QGI7</accession>
<reference evidence="5 6" key="1">
    <citation type="journal article" date="2019" name="PLoS Pathog.">
        <title>Genome sequence of the bovine parasite Schistosoma bovis Tanzania.</title>
        <authorList>
            <person name="Oey H."/>
            <person name="Zakrzewski M."/>
            <person name="Gobert G."/>
            <person name="Gravermann K."/>
            <person name="Stoye J."/>
            <person name="Jones M."/>
            <person name="Mcmanus D."/>
            <person name="Krause L."/>
        </authorList>
    </citation>
    <scope>NUCLEOTIDE SEQUENCE [LARGE SCALE GENOMIC DNA]</scope>
    <source>
        <strain evidence="5 6">TAN1997</strain>
    </source>
</reference>
<dbReference type="PRINTS" id="PR00492">
    <property type="entry name" value="RHOGDI"/>
</dbReference>
<dbReference type="AlphaFoldDB" id="A0A430QGI7"/>
<organism evidence="5 6">
    <name type="scientific">Schistosoma bovis</name>
    <name type="common">Blood fluke</name>
    <dbReference type="NCBI Taxonomy" id="6184"/>
    <lineage>
        <taxon>Eukaryota</taxon>
        <taxon>Metazoa</taxon>
        <taxon>Spiralia</taxon>
        <taxon>Lophotrochozoa</taxon>
        <taxon>Platyhelminthes</taxon>
        <taxon>Trematoda</taxon>
        <taxon>Digenea</taxon>
        <taxon>Strigeidida</taxon>
        <taxon>Schistosomatoidea</taxon>
        <taxon>Schistosomatidae</taxon>
        <taxon>Schistosoma</taxon>
    </lineage>
</organism>
<dbReference type="Proteomes" id="UP000290809">
    <property type="component" value="Unassembled WGS sequence"/>
</dbReference>
<keyword evidence="4" id="KW-0963">Cytoplasm</keyword>
<dbReference type="FunFam" id="2.70.50.30:FF:000004">
    <property type="entry name" value="Rho GDP-dissociation inhibitor 1"/>
    <property type="match status" value="1"/>
</dbReference>
<comment type="subcellular location">
    <subcellularLocation>
        <location evidence="1">Cytoplasm</location>
    </subcellularLocation>
</comment>
<comment type="caution">
    <text evidence="5">The sequence shown here is derived from an EMBL/GenBank/DDBJ whole genome shotgun (WGS) entry which is preliminary data.</text>
</comment>